<gene>
    <name evidence="1" type="ORF">A2994_03945</name>
</gene>
<dbReference type="STRING" id="1798539.A2994_03945"/>
<organism evidence="1 2">
    <name type="scientific">candidate division Kazan bacterium RIFCSPLOWO2_01_FULL_48_13</name>
    <dbReference type="NCBI Taxonomy" id="1798539"/>
    <lineage>
        <taxon>Bacteria</taxon>
        <taxon>Bacteria division Kazan-3B-28</taxon>
    </lineage>
</organism>
<evidence type="ECO:0000313" key="2">
    <source>
        <dbReference type="Proteomes" id="UP000179010"/>
    </source>
</evidence>
<proteinExistence type="predicted"/>
<reference evidence="1 2" key="1">
    <citation type="journal article" date="2016" name="Nat. Commun.">
        <title>Thousands of microbial genomes shed light on interconnected biogeochemical processes in an aquifer system.</title>
        <authorList>
            <person name="Anantharaman K."/>
            <person name="Brown C.T."/>
            <person name="Hug L.A."/>
            <person name="Sharon I."/>
            <person name="Castelle C.J."/>
            <person name="Probst A.J."/>
            <person name="Thomas B.C."/>
            <person name="Singh A."/>
            <person name="Wilkins M.J."/>
            <person name="Karaoz U."/>
            <person name="Brodie E.L."/>
            <person name="Williams K.H."/>
            <person name="Hubbard S.S."/>
            <person name="Banfield J.F."/>
        </authorList>
    </citation>
    <scope>NUCLEOTIDE SEQUENCE [LARGE SCALE GENOMIC DNA]</scope>
</reference>
<comment type="caution">
    <text evidence="1">The sequence shown here is derived from an EMBL/GenBank/DDBJ whole genome shotgun (WGS) entry which is preliminary data.</text>
</comment>
<protein>
    <recommendedName>
        <fullName evidence="3">Bacterial toxin RNase RnlA/LsoA DBD domain-containing protein</fullName>
    </recommendedName>
</protein>
<dbReference type="Proteomes" id="UP000179010">
    <property type="component" value="Unassembled WGS sequence"/>
</dbReference>
<evidence type="ECO:0000313" key="1">
    <source>
        <dbReference type="EMBL" id="OGB84952.1"/>
    </source>
</evidence>
<sequence>MNDYKKTNWWTYLDESMRDLVEESFVLLEREEKLQEKLHDYSFAVFPMAKAYEGFLKKLLLDMKLIDSRQYFGEHFRIGRALNPSLPKRYRAGWVYGKLVQSCGSEELPLFLWEVWKRARNRIFHFFPDHHEFINLNEAREMIERLAEGMERALEGCEPRFG</sequence>
<dbReference type="EMBL" id="METE01000015">
    <property type="protein sequence ID" value="OGB84952.1"/>
    <property type="molecule type" value="Genomic_DNA"/>
</dbReference>
<accession>A0A1F4PPH6</accession>
<dbReference type="AlphaFoldDB" id="A0A1F4PPH6"/>
<evidence type="ECO:0008006" key="3">
    <source>
        <dbReference type="Google" id="ProtNLM"/>
    </source>
</evidence>
<name>A0A1F4PPH6_UNCK3</name>